<evidence type="ECO:0000259" key="1">
    <source>
        <dbReference type="Pfam" id="PF01548"/>
    </source>
</evidence>
<sequence>MKVTTVGLDLAKNVFQVHGVTHEGHVVFNKPLRRAQLLAFFERLDPCLIGMEACSASHHWARELSKFGHEVRLIPPIYVKPYVKRGKSDAVDAEAICEAVTRPTMRFVQVKSVEQQAMLSLHRTRELVVRQRTQLVNMLRGLLAEFGITLPQGLEKATGFAREVLDGSAPDIPEIGQDVIRVLCRQLLSTDYLVRWHDLRLQAVARADHRMKLLQTIPGVGPVTASAIVATIGSGRQFRNGREFAAWLGLTPRNNSSGGKERLGRITKMGDQYLRKLLVVGMTSRAIQVKVRPDKGDPWLRQLLERKPFRLATIAMANKTARIIWAVLTREEAWTPRPA</sequence>
<feature type="domain" description="Transposase IS110-like N-terminal" evidence="1">
    <location>
        <begin position="6"/>
        <end position="146"/>
    </location>
</feature>
<dbReference type="GO" id="GO:0004803">
    <property type="term" value="F:transposase activity"/>
    <property type="evidence" value="ECO:0007669"/>
    <property type="project" value="InterPro"/>
</dbReference>
<dbReference type="PANTHER" id="PTHR33055">
    <property type="entry name" value="TRANSPOSASE FOR INSERTION SEQUENCE ELEMENT IS1111A"/>
    <property type="match status" value="1"/>
</dbReference>
<dbReference type="GO" id="GO:0006313">
    <property type="term" value="P:DNA transposition"/>
    <property type="evidence" value="ECO:0007669"/>
    <property type="project" value="InterPro"/>
</dbReference>
<dbReference type="InterPro" id="IPR002525">
    <property type="entry name" value="Transp_IS110-like_N"/>
</dbReference>
<organism evidence="3 4">
    <name type="scientific">Rhodovulum sulfidophilum</name>
    <name type="common">Rhodobacter sulfidophilus</name>
    <dbReference type="NCBI Taxonomy" id="35806"/>
    <lineage>
        <taxon>Bacteria</taxon>
        <taxon>Pseudomonadati</taxon>
        <taxon>Pseudomonadota</taxon>
        <taxon>Alphaproteobacteria</taxon>
        <taxon>Rhodobacterales</taxon>
        <taxon>Paracoccaceae</taxon>
        <taxon>Rhodovulum</taxon>
    </lineage>
</organism>
<dbReference type="Proteomes" id="UP000064912">
    <property type="component" value="Chromosome"/>
</dbReference>
<accession>A0A0D6AZC9</accession>
<gene>
    <name evidence="3" type="ORF">NHU_00832</name>
</gene>
<dbReference type="Pfam" id="PF01548">
    <property type="entry name" value="DEDD_Tnp_IS110"/>
    <property type="match status" value="1"/>
</dbReference>
<dbReference type="PANTHER" id="PTHR33055:SF3">
    <property type="entry name" value="PUTATIVE TRANSPOSASE FOR IS117-RELATED"/>
    <property type="match status" value="1"/>
</dbReference>
<evidence type="ECO:0000313" key="4">
    <source>
        <dbReference type="Proteomes" id="UP000064912"/>
    </source>
</evidence>
<evidence type="ECO:0000259" key="2">
    <source>
        <dbReference type="Pfam" id="PF02371"/>
    </source>
</evidence>
<dbReference type="InterPro" id="IPR003346">
    <property type="entry name" value="Transposase_20"/>
</dbReference>
<dbReference type="AlphaFoldDB" id="A0A0D6AZC9"/>
<dbReference type="InterPro" id="IPR047650">
    <property type="entry name" value="Transpos_IS110"/>
</dbReference>
<feature type="domain" description="Transposase IS116/IS110/IS902 C-terminal" evidence="2">
    <location>
        <begin position="212"/>
        <end position="288"/>
    </location>
</feature>
<name>A0A0D6AZC9_RHOSU</name>
<dbReference type="NCBIfam" id="NF033542">
    <property type="entry name" value="transpos_IS110"/>
    <property type="match status" value="1"/>
</dbReference>
<proteinExistence type="predicted"/>
<dbReference type="GO" id="GO:0003677">
    <property type="term" value="F:DNA binding"/>
    <property type="evidence" value="ECO:0007669"/>
    <property type="project" value="InterPro"/>
</dbReference>
<reference evidence="3 4" key="1">
    <citation type="submission" date="2015-02" db="EMBL/GenBank/DDBJ databases">
        <title>Genome sequene of Rhodovulum sulfidophilum DSM 2351.</title>
        <authorList>
            <person name="Nagao N."/>
        </authorList>
    </citation>
    <scope>NUCLEOTIDE SEQUENCE [LARGE SCALE GENOMIC DNA]</scope>
    <source>
        <strain evidence="3 4">DSM 2351</strain>
    </source>
</reference>
<dbReference type="Pfam" id="PF02371">
    <property type="entry name" value="Transposase_20"/>
    <property type="match status" value="1"/>
</dbReference>
<dbReference type="PATRIC" id="fig|35806.4.peg.853"/>
<dbReference type="KEGG" id="rsu:NHU_00832"/>
<protein>
    <submittedName>
        <fullName evidence="3">Transposase IS116/IS110/IS902 family protein</fullName>
    </submittedName>
</protein>
<evidence type="ECO:0000313" key="3">
    <source>
        <dbReference type="EMBL" id="BAQ68000.1"/>
    </source>
</evidence>
<dbReference type="EMBL" id="AP014800">
    <property type="protein sequence ID" value="BAQ68000.1"/>
    <property type="molecule type" value="Genomic_DNA"/>
</dbReference>